<gene>
    <name evidence="2" type="ORF">SETIT_9G322200v2</name>
</gene>
<reference evidence="2" key="1">
    <citation type="journal article" date="2012" name="Nat. Biotechnol.">
        <title>Reference genome sequence of the model plant Setaria.</title>
        <authorList>
            <person name="Bennetzen J.L."/>
            <person name="Schmutz J."/>
            <person name="Wang H."/>
            <person name="Percifield R."/>
            <person name="Hawkins J."/>
            <person name="Pontaroli A.C."/>
            <person name="Estep M."/>
            <person name="Feng L."/>
            <person name="Vaughn J.N."/>
            <person name="Grimwood J."/>
            <person name="Jenkins J."/>
            <person name="Barry K."/>
            <person name="Lindquist E."/>
            <person name="Hellsten U."/>
            <person name="Deshpande S."/>
            <person name="Wang X."/>
            <person name="Wu X."/>
            <person name="Mitros T."/>
            <person name="Triplett J."/>
            <person name="Yang X."/>
            <person name="Ye C.Y."/>
            <person name="Mauro-Herrera M."/>
            <person name="Wang L."/>
            <person name="Li P."/>
            <person name="Sharma M."/>
            <person name="Sharma R."/>
            <person name="Ronald P.C."/>
            <person name="Panaud O."/>
            <person name="Kellogg E.A."/>
            <person name="Brutnell T.P."/>
            <person name="Doust A.N."/>
            <person name="Tuskan G.A."/>
            <person name="Rokhsar D."/>
            <person name="Devos K.M."/>
        </authorList>
    </citation>
    <scope>NUCLEOTIDE SEQUENCE [LARGE SCALE GENOMIC DNA]</scope>
    <source>
        <strain evidence="2">Yugu1</strain>
    </source>
</reference>
<accession>A0A368SN49</accession>
<feature type="region of interest" description="Disordered" evidence="1">
    <location>
        <begin position="287"/>
        <end position="323"/>
    </location>
</feature>
<protein>
    <submittedName>
        <fullName evidence="2">Uncharacterized protein</fullName>
    </submittedName>
</protein>
<dbReference type="STRING" id="4555.A0A368SN49"/>
<organism evidence="2">
    <name type="scientific">Setaria italica</name>
    <name type="common">Foxtail millet</name>
    <name type="synonym">Panicum italicum</name>
    <dbReference type="NCBI Taxonomy" id="4555"/>
    <lineage>
        <taxon>Eukaryota</taxon>
        <taxon>Viridiplantae</taxon>
        <taxon>Streptophyta</taxon>
        <taxon>Embryophyta</taxon>
        <taxon>Tracheophyta</taxon>
        <taxon>Spermatophyta</taxon>
        <taxon>Magnoliopsida</taxon>
        <taxon>Liliopsida</taxon>
        <taxon>Poales</taxon>
        <taxon>Poaceae</taxon>
        <taxon>PACMAD clade</taxon>
        <taxon>Panicoideae</taxon>
        <taxon>Panicodae</taxon>
        <taxon>Paniceae</taxon>
        <taxon>Cenchrinae</taxon>
        <taxon>Setaria</taxon>
    </lineage>
</organism>
<evidence type="ECO:0000256" key="1">
    <source>
        <dbReference type="SAM" id="MobiDB-lite"/>
    </source>
</evidence>
<feature type="compositionally biased region" description="Basic and acidic residues" evidence="1">
    <location>
        <begin position="177"/>
        <end position="213"/>
    </location>
</feature>
<feature type="compositionally biased region" description="Polar residues" evidence="1">
    <location>
        <begin position="287"/>
        <end position="298"/>
    </location>
</feature>
<evidence type="ECO:0000313" key="2">
    <source>
        <dbReference type="EMBL" id="RCV43793.1"/>
    </source>
</evidence>
<dbReference type="AlphaFoldDB" id="A0A368SN49"/>
<dbReference type="EMBL" id="CM003536">
    <property type="protein sequence ID" value="RCV43793.1"/>
    <property type="molecule type" value="Genomic_DNA"/>
</dbReference>
<sequence>MADGGSRCGWRTTAGGGSRCGWRASAGGGSRCGWRTSAGDGWRFTWIEIEQGVGWLGGAGPVGGVDAEGGGALDAQGAVASFEAHGPSATWVRKGGRRQAKLNSEGAAAVGTMQRWAAVDKVLWQGCRRRDGGMAQGRREWKRPLKRWCRGADGGMAQGRRCQGWRTGRRGASFGGENEREKGDLGGESADGGRERNRIWGERVRTGGEKKGEDEFDEEKEPDGMVLAGWSGPVDKQITSNGDKRSVPSSSSADDVDSTAEDASVKPGMKRKLNEILESKENFDALQNKSDVGSSSAQIVEDDDDDIVMFNEDQMQGKKKRLQ</sequence>
<proteinExistence type="predicted"/>
<name>A0A368SN49_SETIT</name>
<reference evidence="2" key="2">
    <citation type="submission" date="2015-07" db="EMBL/GenBank/DDBJ databases">
        <authorList>
            <person name="Noorani M."/>
        </authorList>
    </citation>
    <scope>NUCLEOTIDE SEQUENCE</scope>
    <source>
        <strain evidence="2">Yugu1</strain>
    </source>
</reference>
<feature type="region of interest" description="Disordered" evidence="1">
    <location>
        <begin position="156"/>
        <end position="270"/>
    </location>
</feature>